<protein>
    <submittedName>
        <fullName evidence="5 6">Proteophosphoglycan ppg4</fullName>
    </submittedName>
</protein>
<feature type="domain" description="CBM1" evidence="4">
    <location>
        <begin position="264"/>
        <end position="299"/>
    </location>
</feature>
<dbReference type="InterPro" id="IPR035971">
    <property type="entry name" value="CBD_sf"/>
</dbReference>
<sequence>MTARLLLVLSIAAQAFASALEAGFPPSQSIANSTRPTPTTKTASLPRVHLNRRRHHQLSHDSHAISKRQVRNPQEAVKRWENRNEIAMARRAAPSATPVVCQNSVPAWGQCGGMSWTTDTCCVAGYTCVYSNPYYSQCQPGTASSSSSSTTSTSSSQVFVPPSTSSILAASPTPSSTACVGMSVAYGQCGGINYVGATCCPNGWTCQYSNDYYSQCLPGPSTSSSSSKPTSTLSSNPSSTPSSTKAPTSSSVSTSSTSSIAPIPTAGPYGQCGGTGSSVSLCPSGFTCAFVNSYYYQCLPMASTATYTTVTTSSFTTITRSASSSAAPSSTSATSTSSSAAPSSSSCTGNAGAYGQCSGFLWWNYSCCPSGYECVYSSIFYSQCLPSSSSTSTSTSSSPSSTSKASSTSSSSATLPSASPSVCNNLCNAASTGSDGCTPYTVSYSGVTLPAGSTFQDGGHVNYQAIPKSQYLPGQTYTNRPASWTPQSFGVHFESLNNQPSGVYIGRNFMDFGAAAAAFPSGYCVVWVQLDNYNQHFGEGGQCPICTP</sequence>
<dbReference type="PROSITE" id="PS51164">
    <property type="entry name" value="CBM1_2"/>
    <property type="match status" value="4"/>
</dbReference>
<feature type="domain" description="CBM1" evidence="4">
    <location>
        <begin position="103"/>
        <end position="139"/>
    </location>
</feature>
<dbReference type="SMART" id="SM00236">
    <property type="entry name" value="fCBD"/>
    <property type="match status" value="4"/>
</dbReference>
<proteinExistence type="predicted"/>
<dbReference type="AlphaFoldDB" id="A0A0K3CNS4"/>
<accession>A0A0K3CNS4</accession>
<dbReference type="STRING" id="5286.A0A0K3CNS4"/>
<dbReference type="Pfam" id="PF00734">
    <property type="entry name" value="CBM_1"/>
    <property type="match status" value="2"/>
</dbReference>
<feature type="signal peptide" evidence="3">
    <location>
        <begin position="1"/>
        <end position="17"/>
    </location>
</feature>
<gene>
    <name evidence="5" type="primary">FGENESH: predicted gene_14.59</name>
    <name evidence="6" type="ORF">AAT19DRAFT_10821</name>
    <name evidence="5" type="ORF">BN2166_0065090</name>
</gene>
<feature type="region of interest" description="Disordered" evidence="2">
    <location>
        <begin position="324"/>
        <end position="345"/>
    </location>
</feature>
<feature type="domain" description="CBM1" evidence="4">
    <location>
        <begin position="349"/>
        <end position="385"/>
    </location>
</feature>
<dbReference type="EMBL" id="CWKI01000014">
    <property type="protein sequence ID" value="CTR10648.1"/>
    <property type="molecule type" value="Genomic_DNA"/>
</dbReference>
<evidence type="ECO:0000313" key="7">
    <source>
        <dbReference type="Proteomes" id="UP000199069"/>
    </source>
</evidence>
<dbReference type="OrthoDB" id="2119228at2759"/>
<dbReference type="SUPFAM" id="SSF57180">
    <property type="entry name" value="Cellulose-binding domain"/>
    <property type="match status" value="3"/>
</dbReference>
<dbReference type="Proteomes" id="UP000239560">
    <property type="component" value="Unassembled WGS sequence"/>
</dbReference>
<organism evidence="5 7">
    <name type="scientific">Rhodotorula toruloides</name>
    <name type="common">Yeast</name>
    <name type="synonym">Rhodosporidium toruloides</name>
    <dbReference type="NCBI Taxonomy" id="5286"/>
    <lineage>
        <taxon>Eukaryota</taxon>
        <taxon>Fungi</taxon>
        <taxon>Dikarya</taxon>
        <taxon>Basidiomycota</taxon>
        <taxon>Pucciniomycotina</taxon>
        <taxon>Microbotryomycetes</taxon>
        <taxon>Sporidiobolales</taxon>
        <taxon>Sporidiobolaceae</taxon>
        <taxon>Rhodotorula</taxon>
    </lineage>
</organism>
<dbReference type="EMBL" id="LCTV02000014">
    <property type="protein sequence ID" value="PRQ70664.1"/>
    <property type="molecule type" value="Genomic_DNA"/>
</dbReference>
<feature type="region of interest" description="Disordered" evidence="2">
    <location>
        <begin position="222"/>
        <end position="259"/>
    </location>
</feature>
<dbReference type="PROSITE" id="PS00562">
    <property type="entry name" value="CBM1_1"/>
    <property type="match status" value="1"/>
</dbReference>
<reference evidence="6 8" key="2">
    <citation type="journal article" date="2018" name="Elife">
        <title>Functional genomics of lipid metabolism in the oleaginous yeast Rhodosporidium toruloides.</title>
        <authorList>
            <person name="Coradetti S.T."/>
            <person name="Pinel D."/>
            <person name="Geiselman G."/>
            <person name="Ito M."/>
            <person name="Mondo S."/>
            <person name="Reilly M.C."/>
            <person name="Cheng Y.F."/>
            <person name="Bauer S."/>
            <person name="Grigoriev I."/>
            <person name="Gladden J.M."/>
            <person name="Simmons B.A."/>
            <person name="Brem R."/>
            <person name="Arkin A.P."/>
            <person name="Skerker J.M."/>
        </authorList>
    </citation>
    <scope>NUCLEOTIDE SEQUENCE [LARGE SCALE GENOMIC DNA]</scope>
    <source>
        <strain evidence="6 8">NBRC 0880</strain>
    </source>
</reference>
<evidence type="ECO:0000256" key="1">
    <source>
        <dbReference type="ARBA" id="ARBA00022729"/>
    </source>
</evidence>
<evidence type="ECO:0000313" key="6">
    <source>
        <dbReference type="EMBL" id="PRQ70664.1"/>
    </source>
</evidence>
<dbReference type="InterPro" id="IPR000254">
    <property type="entry name" value="CBD"/>
</dbReference>
<evidence type="ECO:0000256" key="3">
    <source>
        <dbReference type="SAM" id="SignalP"/>
    </source>
</evidence>
<dbReference type="GO" id="GO:0005975">
    <property type="term" value="P:carbohydrate metabolic process"/>
    <property type="evidence" value="ECO:0007669"/>
    <property type="project" value="InterPro"/>
</dbReference>
<dbReference type="Proteomes" id="UP000199069">
    <property type="component" value="Unassembled WGS sequence"/>
</dbReference>
<dbReference type="GO" id="GO:0005576">
    <property type="term" value="C:extracellular region"/>
    <property type="evidence" value="ECO:0007669"/>
    <property type="project" value="InterPro"/>
</dbReference>
<keyword evidence="7" id="KW-1185">Reference proteome</keyword>
<evidence type="ECO:0000259" key="4">
    <source>
        <dbReference type="PROSITE" id="PS51164"/>
    </source>
</evidence>
<feature type="domain" description="CBM1" evidence="4">
    <location>
        <begin position="181"/>
        <end position="217"/>
    </location>
</feature>
<dbReference type="GO" id="GO:0030248">
    <property type="term" value="F:cellulose binding"/>
    <property type="evidence" value="ECO:0007669"/>
    <property type="project" value="InterPro"/>
</dbReference>
<keyword evidence="1 3" id="KW-0732">Signal</keyword>
<feature type="region of interest" description="Disordered" evidence="2">
    <location>
        <begin position="391"/>
        <end position="418"/>
    </location>
</feature>
<reference evidence="5 7" key="1">
    <citation type="submission" date="2015-07" db="EMBL/GenBank/DDBJ databases">
        <authorList>
            <person name="Cajimat M.N.B."/>
            <person name="Milazzo M.L."/>
            <person name="Fulhorst C.F."/>
        </authorList>
    </citation>
    <scope>NUCLEOTIDE SEQUENCE [LARGE SCALE GENOMIC DNA]</scope>
    <source>
        <strain evidence="5">Single colony</strain>
    </source>
</reference>
<feature type="chain" id="PRO_5035992758" evidence="3">
    <location>
        <begin position="18"/>
        <end position="548"/>
    </location>
</feature>
<dbReference type="OMA" id="TCCVAGY"/>
<evidence type="ECO:0000313" key="8">
    <source>
        <dbReference type="Proteomes" id="UP000239560"/>
    </source>
</evidence>
<evidence type="ECO:0000313" key="5">
    <source>
        <dbReference type="EMBL" id="CTR10648.1"/>
    </source>
</evidence>
<evidence type="ECO:0000256" key="2">
    <source>
        <dbReference type="SAM" id="MobiDB-lite"/>
    </source>
</evidence>
<name>A0A0K3CNS4_RHOTO</name>